<dbReference type="Proteomes" id="UP000322873">
    <property type="component" value="Unassembled WGS sequence"/>
</dbReference>
<dbReference type="GO" id="GO:0071011">
    <property type="term" value="C:precatalytic spliceosome"/>
    <property type="evidence" value="ECO:0007669"/>
    <property type="project" value="TreeGrafter"/>
</dbReference>
<keyword evidence="4" id="KW-0747">Spliceosome</keyword>
<evidence type="ECO:0000256" key="6">
    <source>
        <dbReference type="ARBA" id="ARBA00023242"/>
    </source>
</evidence>
<evidence type="ECO:0000313" key="10">
    <source>
        <dbReference type="Proteomes" id="UP000322873"/>
    </source>
</evidence>
<feature type="compositionally biased region" description="Low complexity" evidence="8">
    <location>
        <begin position="35"/>
        <end position="60"/>
    </location>
</feature>
<keyword evidence="3" id="KW-0507">mRNA processing</keyword>
<accession>A0A5M9JQC7</accession>
<comment type="caution">
    <text evidence="9">The sequence shown here is derived from an EMBL/GenBank/DDBJ whole genome shotgun (WGS) entry which is preliminary data.</text>
</comment>
<dbReference type="GO" id="GO:0000974">
    <property type="term" value="C:Prp19 complex"/>
    <property type="evidence" value="ECO:0007669"/>
    <property type="project" value="TreeGrafter"/>
</dbReference>
<evidence type="ECO:0008006" key="11">
    <source>
        <dbReference type="Google" id="ProtNLM"/>
    </source>
</evidence>
<feature type="coiled-coil region" evidence="7">
    <location>
        <begin position="130"/>
        <end position="157"/>
    </location>
</feature>
<keyword evidence="10" id="KW-1185">Reference proteome</keyword>
<organism evidence="9 10">
    <name type="scientific">Monilinia fructicola</name>
    <name type="common">Brown rot fungus</name>
    <name type="synonym">Ciboria fructicola</name>
    <dbReference type="NCBI Taxonomy" id="38448"/>
    <lineage>
        <taxon>Eukaryota</taxon>
        <taxon>Fungi</taxon>
        <taxon>Dikarya</taxon>
        <taxon>Ascomycota</taxon>
        <taxon>Pezizomycotina</taxon>
        <taxon>Leotiomycetes</taxon>
        <taxon>Helotiales</taxon>
        <taxon>Sclerotiniaceae</taxon>
        <taxon>Monilinia</taxon>
    </lineage>
</organism>
<dbReference type="AlphaFoldDB" id="A0A5M9JQC7"/>
<sequence>MPLINEIHESLPYIDAEPTPAERAAAESLIATYLEPSSTSTPHPSLPSLLPSNLSPALTTEHNRISSSTPPPPLKAIDLTRYETLSPSESSHQPSTLLSQAYTSQTYLNTRLTNLSLLDQFGKNAWLIGNAQLEDILKGLEREVAAKKDEIDLVVIERKNAQEAAEAEIRGLEEGWKKGVGRVLETEVAAEAVLIGNNYSVSEWQRDRSRIQLSLAFLFTVLVSLGLHHKIKIEALG</sequence>
<dbReference type="GO" id="GO:0006397">
    <property type="term" value="P:mRNA processing"/>
    <property type="evidence" value="ECO:0007669"/>
    <property type="project" value="UniProtKB-KW"/>
</dbReference>
<evidence type="ECO:0000256" key="8">
    <source>
        <dbReference type="SAM" id="MobiDB-lite"/>
    </source>
</evidence>
<dbReference type="VEuPathDB" id="FungiDB:MFRU_016g01810"/>
<evidence type="ECO:0000313" key="9">
    <source>
        <dbReference type="EMBL" id="KAA8571728.1"/>
    </source>
</evidence>
<dbReference type="PANTHER" id="PTHR13296">
    <property type="entry name" value="BCAS2 PROTEIN"/>
    <property type="match status" value="1"/>
</dbReference>
<comment type="similarity">
    <text evidence="2">Belongs to the SPF27 family.</text>
</comment>
<evidence type="ECO:0000256" key="4">
    <source>
        <dbReference type="ARBA" id="ARBA00022728"/>
    </source>
</evidence>
<dbReference type="EMBL" id="VICG01000005">
    <property type="protein sequence ID" value="KAA8571728.1"/>
    <property type="molecule type" value="Genomic_DNA"/>
</dbReference>
<comment type="subcellular location">
    <subcellularLocation>
        <location evidence="1">Nucleus</location>
    </subcellularLocation>
</comment>
<keyword evidence="6" id="KW-0539">Nucleus</keyword>
<keyword evidence="7" id="KW-0175">Coiled coil</keyword>
<evidence type="ECO:0000256" key="7">
    <source>
        <dbReference type="SAM" id="Coils"/>
    </source>
</evidence>
<protein>
    <recommendedName>
        <fullName evidence="11">Breast carcinoma amplified sequence 2</fullName>
    </recommendedName>
</protein>
<evidence type="ECO:0000256" key="1">
    <source>
        <dbReference type="ARBA" id="ARBA00004123"/>
    </source>
</evidence>
<gene>
    <name evidence="9" type="ORF">EYC84_001707</name>
</gene>
<dbReference type="PANTHER" id="PTHR13296:SF0">
    <property type="entry name" value="PRE-MRNA-SPLICING FACTOR SPF27"/>
    <property type="match status" value="1"/>
</dbReference>
<dbReference type="GO" id="GO:0008380">
    <property type="term" value="P:RNA splicing"/>
    <property type="evidence" value="ECO:0007669"/>
    <property type="project" value="UniProtKB-KW"/>
</dbReference>
<evidence type="ECO:0000256" key="3">
    <source>
        <dbReference type="ARBA" id="ARBA00022664"/>
    </source>
</evidence>
<dbReference type="InterPro" id="IPR008409">
    <property type="entry name" value="SPF27"/>
</dbReference>
<proteinExistence type="inferred from homology"/>
<dbReference type="Pfam" id="PF05700">
    <property type="entry name" value="BCAS2"/>
    <property type="match status" value="1"/>
</dbReference>
<feature type="region of interest" description="Disordered" evidence="8">
    <location>
        <begin position="35"/>
        <end position="74"/>
    </location>
</feature>
<dbReference type="GO" id="GO:0071013">
    <property type="term" value="C:catalytic step 2 spliceosome"/>
    <property type="evidence" value="ECO:0007669"/>
    <property type="project" value="TreeGrafter"/>
</dbReference>
<name>A0A5M9JQC7_MONFR</name>
<evidence type="ECO:0000256" key="5">
    <source>
        <dbReference type="ARBA" id="ARBA00023187"/>
    </source>
</evidence>
<keyword evidence="5" id="KW-0508">mRNA splicing</keyword>
<evidence type="ECO:0000256" key="2">
    <source>
        <dbReference type="ARBA" id="ARBA00010788"/>
    </source>
</evidence>
<reference evidence="9 10" key="1">
    <citation type="submission" date="2019-06" db="EMBL/GenBank/DDBJ databases">
        <title>Genome Sequence of the Brown Rot Fungal Pathogen Monilinia fructicola.</title>
        <authorList>
            <person name="De Miccolis Angelini R.M."/>
            <person name="Landi L."/>
            <person name="Abate D."/>
            <person name="Pollastro S."/>
            <person name="Romanazzi G."/>
            <person name="Faretra F."/>
        </authorList>
    </citation>
    <scope>NUCLEOTIDE SEQUENCE [LARGE SCALE GENOMIC DNA]</scope>
    <source>
        <strain evidence="9 10">Mfrc123</strain>
    </source>
</reference>